<keyword evidence="2" id="KW-1185">Reference proteome</keyword>
<gene>
    <name evidence="1" type="ORF">CCMP2556_LOCUS12882</name>
</gene>
<reference evidence="1 2" key="1">
    <citation type="submission" date="2024-02" db="EMBL/GenBank/DDBJ databases">
        <authorList>
            <person name="Chen Y."/>
            <person name="Shah S."/>
            <person name="Dougan E. K."/>
            <person name="Thang M."/>
            <person name="Chan C."/>
        </authorList>
    </citation>
    <scope>NUCLEOTIDE SEQUENCE [LARGE SCALE GENOMIC DNA]</scope>
</reference>
<evidence type="ECO:0000313" key="2">
    <source>
        <dbReference type="Proteomes" id="UP001642484"/>
    </source>
</evidence>
<dbReference type="EMBL" id="CAXAMN010006401">
    <property type="protein sequence ID" value="CAK9017466.1"/>
    <property type="molecule type" value="Genomic_DNA"/>
</dbReference>
<protein>
    <submittedName>
        <fullName evidence="1">Uncharacterized protein</fullName>
    </submittedName>
</protein>
<organism evidence="1 2">
    <name type="scientific">Durusdinium trenchii</name>
    <dbReference type="NCBI Taxonomy" id="1381693"/>
    <lineage>
        <taxon>Eukaryota</taxon>
        <taxon>Sar</taxon>
        <taxon>Alveolata</taxon>
        <taxon>Dinophyceae</taxon>
        <taxon>Suessiales</taxon>
        <taxon>Symbiodiniaceae</taxon>
        <taxon>Durusdinium</taxon>
    </lineage>
</organism>
<sequence>MRWFFDPLDWNAPPAEGCGPKPFISWIERHQGETWRAYAGKVAKHAASHGVARGWRQLGLRSMTKPADSANNSPKAWSLRAAPRFWQLEQVESFLTASCFSQISFTTKRWERSGTTWGFKAIHSGDQTYMQLLYDGDSFDDGKFVVVERFFNFGKGPHPPS</sequence>
<name>A0ABP0JT88_9DINO</name>
<evidence type="ECO:0000313" key="1">
    <source>
        <dbReference type="EMBL" id="CAK9017466.1"/>
    </source>
</evidence>
<proteinExistence type="predicted"/>
<comment type="caution">
    <text evidence="1">The sequence shown here is derived from an EMBL/GenBank/DDBJ whole genome shotgun (WGS) entry which is preliminary data.</text>
</comment>
<accession>A0ABP0JT88</accession>
<dbReference type="Proteomes" id="UP001642484">
    <property type="component" value="Unassembled WGS sequence"/>
</dbReference>